<dbReference type="Gene3D" id="3.40.50.1000">
    <property type="entry name" value="HAD superfamily/HAD-like"/>
    <property type="match status" value="1"/>
</dbReference>
<organism evidence="2 3">
    <name type="scientific">Paenibacillus amylolyticus</name>
    <dbReference type="NCBI Taxonomy" id="1451"/>
    <lineage>
        <taxon>Bacteria</taxon>
        <taxon>Bacillati</taxon>
        <taxon>Bacillota</taxon>
        <taxon>Bacilli</taxon>
        <taxon>Bacillales</taxon>
        <taxon>Paenibacillaceae</taxon>
        <taxon>Paenibacillus</taxon>
    </lineage>
</organism>
<dbReference type="RefSeq" id="WP_123064849.1">
    <property type="nucleotide sequence ID" value="NZ_RIAS01000007.1"/>
</dbReference>
<name>A0A5M9WU85_PAEAM</name>
<evidence type="ECO:0000313" key="2">
    <source>
        <dbReference type="EMBL" id="KAA8785048.1"/>
    </source>
</evidence>
<protein>
    <submittedName>
        <fullName evidence="2">HAD-IIIC family phosphatase</fullName>
    </submittedName>
</protein>
<dbReference type="Gene3D" id="3.40.630.30">
    <property type="match status" value="1"/>
</dbReference>
<dbReference type="InterPro" id="IPR036412">
    <property type="entry name" value="HAD-like_sf"/>
</dbReference>
<sequence length="345" mass="40418">MTKEIKCVVWDLDETLWDGTLLESEQVRLKPGMKEILHVLDERGILQSVCSKNDYNHAMTALKERGLDHLFIYPQIGWDAKSILIGNIQRELNIGFDSILFIDDQMFELDEVKSVHPDIFCMQTIDQRTFLDIAELNPKFITVDSARRRSMYMDDMQRKQDEQTYNGPKEQFLSQLNMEFIISPATEEDLARASELTVRTHQLNATGVTYDHDELNRFRQSDSHRLYLCELTDKYGTYGKIGLVLAEITDTHWHLKLLLMSCRVMSRGVGTILLSFMMDQAKKDGKKMLADFRKTDRNKMMYITYRFANFKEIDVREDGELLLLENDLSVVQKYPEYIRIIVKER</sequence>
<dbReference type="InterPro" id="IPR016181">
    <property type="entry name" value="Acyl_CoA_acyltransferase"/>
</dbReference>
<evidence type="ECO:0000259" key="1">
    <source>
        <dbReference type="PROSITE" id="PS51186"/>
    </source>
</evidence>
<dbReference type="InterPro" id="IPR010033">
    <property type="entry name" value="HAD_SF_ppase_IIIC"/>
</dbReference>
<dbReference type="PROSITE" id="PS51186">
    <property type="entry name" value="GNAT"/>
    <property type="match status" value="1"/>
</dbReference>
<dbReference type="OrthoDB" id="323926at2"/>
<gene>
    <name evidence="2" type="ORF">EC604_14485</name>
</gene>
<dbReference type="SUPFAM" id="SSF55729">
    <property type="entry name" value="Acyl-CoA N-acyltransferases (Nat)"/>
    <property type="match status" value="1"/>
</dbReference>
<comment type="caution">
    <text evidence="2">The sequence shown here is derived from an EMBL/GenBank/DDBJ whole genome shotgun (WGS) entry which is preliminary data.</text>
</comment>
<dbReference type="NCBIfam" id="TIGR01681">
    <property type="entry name" value="HAD-SF-IIIC"/>
    <property type="match status" value="1"/>
</dbReference>
<proteinExistence type="predicted"/>
<dbReference type="InterPro" id="IPR000182">
    <property type="entry name" value="GNAT_dom"/>
</dbReference>
<feature type="domain" description="N-acetyltransferase" evidence="1">
    <location>
        <begin position="180"/>
        <end position="329"/>
    </location>
</feature>
<dbReference type="GO" id="GO:0016747">
    <property type="term" value="F:acyltransferase activity, transferring groups other than amino-acyl groups"/>
    <property type="evidence" value="ECO:0007669"/>
    <property type="project" value="InterPro"/>
</dbReference>
<dbReference type="SUPFAM" id="SSF56784">
    <property type="entry name" value="HAD-like"/>
    <property type="match status" value="1"/>
</dbReference>
<dbReference type="Proteomes" id="UP000323664">
    <property type="component" value="Unassembled WGS sequence"/>
</dbReference>
<dbReference type="InterPro" id="IPR010037">
    <property type="entry name" value="FkbH_domain"/>
</dbReference>
<accession>A0A5M9WU85</accession>
<dbReference type="NCBIfam" id="TIGR01686">
    <property type="entry name" value="FkbH"/>
    <property type="match status" value="1"/>
</dbReference>
<reference evidence="2 3" key="1">
    <citation type="journal article" date="2019" name="J. Ind. Microbiol. Biotechnol.">
        <title>Paenibacillus amylolyticus 27C64 has a diverse set of carbohydrate-active enzymes and complete pectin deconstruction system.</title>
        <authorList>
            <person name="Keggi C."/>
            <person name="Doran-Peterson J."/>
        </authorList>
    </citation>
    <scope>NUCLEOTIDE SEQUENCE [LARGE SCALE GENOMIC DNA]</scope>
    <source>
        <strain evidence="2 3">27C64</strain>
    </source>
</reference>
<dbReference type="AlphaFoldDB" id="A0A5M9WU85"/>
<evidence type="ECO:0000313" key="3">
    <source>
        <dbReference type="Proteomes" id="UP000323664"/>
    </source>
</evidence>
<dbReference type="EMBL" id="RIAS01000007">
    <property type="protein sequence ID" value="KAA8785048.1"/>
    <property type="molecule type" value="Genomic_DNA"/>
</dbReference>
<dbReference type="InterPro" id="IPR023214">
    <property type="entry name" value="HAD_sf"/>
</dbReference>